<organism evidence="6 7">
    <name type="scientific">Chromobacterium alticapitis</name>
    <dbReference type="NCBI Taxonomy" id="2073169"/>
    <lineage>
        <taxon>Bacteria</taxon>
        <taxon>Pseudomonadati</taxon>
        <taxon>Pseudomonadota</taxon>
        <taxon>Betaproteobacteria</taxon>
        <taxon>Neisseriales</taxon>
        <taxon>Chromobacteriaceae</taxon>
        <taxon>Chromobacterium</taxon>
    </lineage>
</organism>
<dbReference type="PANTHER" id="PTHR42988">
    <property type="entry name" value="PHOSPHOHYDROLASE"/>
    <property type="match status" value="1"/>
</dbReference>
<evidence type="ECO:0000313" key="7">
    <source>
        <dbReference type="Proteomes" id="UP000237082"/>
    </source>
</evidence>
<comment type="similarity">
    <text evidence="4">Belongs to the cyclic nucleotide phosphodiesterase class-III family.</text>
</comment>
<keyword evidence="1" id="KW-0479">Metal-binding</keyword>
<dbReference type="AlphaFoldDB" id="A0A2S5DEI7"/>
<dbReference type="GO" id="GO:0016787">
    <property type="term" value="F:hydrolase activity"/>
    <property type="evidence" value="ECO:0007669"/>
    <property type="project" value="UniProtKB-KW"/>
</dbReference>
<dbReference type="Pfam" id="PF00149">
    <property type="entry name" value="Metallophos"/>
    <property type="match status" value="1"/>
</dbReference>
<dbReference type="SUPFAM" id="SSF56300">
    <property type="entry name" value="Metallo-dependent phosphatases"/>
    <property type="match status" value="1"/>
</dbReference>
<dbReference type="InterPro" id="IPR004843">
    <property type="entry name" value="Calcineurin-like_PHP"/>
</dbReference>
<evidence type="ECO:0000313" key="6">
    <source>
        <dbReference type="EMBL" id="POZ61398.1"/>
    </source>
</evidence>
<keyword evidence="3" id="KW-0408">Iron</keyword>
<accession>A0A2S5DEI7</accession>
<reference evidence="7" key="1">
    <citation type="submission" date="2018-02" db="EMBL/GenBank/DDBJ databases">
        <authorList>
            <person name="O'Hara-Hanley K."/>
            <person name="Soby S."/>
        </authorList>
    </citation>
    <scope>NUCLEOTIDE SEQUENCE [LARGE SCALE GENOMIC DNA]</scope>
    <source>
        <strain evidence="7">MWU14-2602</strain>
    </source>
</reference>
<keyword evidence="7" id="KW-1185">Reference proteome</keyword>
<evidence type="ECO:0000256" key="3">
    <source>
        <dbReference type="ARBA" id="ARBA00023004"/>
    </source>
</evidence>
<sequence>MSTGASLTTRWRCSSKTAARCKETNTQWRKRVRVAQISDCHLFAEDSARLMGYDTYREFDKVISELERRHAAELDALLVTGDISQDESRASYDRFARRLQSVGLPVYWLPGNHDAAPLAEQTLRQYEWMRPLTRLETDDWLLLALDSVQPGTDDGHIGEAAVERFRQQLAAADKPAKRSAVLLHHHPAAVGTPLLDSCMLRNTDRFWDLMAELPNLQLLLCGHAHGDYRLQARGVALEVCPATCFQWRKGTAALDTQDARGYKVLAFDAAGFRSMTVMV</sequence>
<dbReference type="PANTHER" id="PTHR42988:SF2">
    <property type="entry name" value="CYCLIC NUCLEOTIDE PHOSPHODIESTERASE CBUA0032-RELATED"/>
    <property type="match status" value="1"/>
</dbReference>
<evidence type="ECO:0000259" key="5">
    <source>
        <dbReference type="Pfam" id="PF00149"/>
    </source>
</evidence>
<proteinExistence type="inferred from homology"/>
<dbReference type="InterPro" id="IPR050884">
    <property type="entry name" value="CNP_phosphodiesterase-III"/>
</dbReference>
<protein>
    <submittedName>
        <fullName evidence="6">Phosphohydrolase</fullName>
    </submittedName>
</protein>
<evidence type="ECO:0000256" key="1">
    <source>
        <dbReference type="ARBA" id="ARBA00022723"/>
    </source>
</evidence>
<dbReference type="InterPro" id="IPR029052">
    <property type="entry name" value="Metallo-depent_PP-like"/>
</dbReference>
<keyword evidence="2 6" id="KW-0378">Hydrolase</keyword>
<name>A0A2S5DEI7_9NEIS</name>
<dbReference type="GO" id="GO:0046872">
    <property type="term" value="F:metal ion binding"/>
    <property type="evidence" value="ECO:0007669"/>
    <property type="project" value="UniProtKB-KW"/>
</dbReference>
<feature type="domain" description="Calcineurin-like phosphoesterase" evidence="5">
    <location>
        <begin position="33"/>
        <end position="226"/>
    </location>
</feature>
<dbReference type="Proteomes" id="UP000237082">
    <property type="component" value="Unassembled WGS sequence"/>
</dbReference>
<evidence type="ECO:0000256" key="2">
    <source>
        <dbReference type="ARBA" id="ARBA00022801"/>
    </source>
</evidence>
<dbReference type="Gene3D" id="3.60.21.10">
    <property type="match status" value="1"/>
</dbReference>
<gene>
    <name evidence="6" type="ORF">C2I19_13705</name>
</gene>
<dbReference type="EMBL" id="PQWB01000055">
    <property type="protein sequence ID" value="POZ61398.1"/>
    <property type="molecule type" value="Genomic_DNA"/>
</dbReference>
<comment type="caution">
    <text evidence="6">The sequence shown here is derived from an EMBL/GenBank/DDBJ whole genome shotgun (WGS) entry which is preliminary data.</text>
</comment>
<evidence type="ECO:0000256" key="4">
    <source>
        <dbReference type="ARBA" id="ARBA00025742"/>
    </source>
</evidence>